<dbReference type="AlphaFoldDB" id="A0A391NWU5"/>
<reference evidence="3 4" key="1">
    <citation type="journal article" date="2018" name="PLoS ONE">
        <title>The draft genome of Kipferlia bialata reveals reductive genome evolution in fornicate parasites.</title>
        <authorList>
            <person name="Tanifuji G."/>
            <person name="Takabayashi S."/>
            <person name="Kume K."/>
            <person name="Takagi M."/>
            <person name="Nakayama T."/>
            <person name="Kamikawa R."/>
            <person name="Inagaki Y."/>
            <person name="Hashimoto T."/>
        </authorList>
    </citation>
    <scope>NUCLEOTIDE SEQUENCE [LARGE SCALE GENOMIC DNA]</scope>
    <source>
        <strain evidence="3">NY0173</strain>
    </source>
</reference>
<evidence type="ECO:0000256" key="1">
    <source>
        <dbReference type="SAM" id="Phobius"/>
    </source>
</evidence>
<evidence type="ECO:0000256" key="2">
    <source>
        <dbReference type="SAM" id="SignalP"/>
    </source>
</evidence>
<evidence type="ECO:0000313" key="3">
    <source>
        <dbReference type="EMBL" id="GCA63628.1"/>
    </source>
</evidence>
<keyword evidence="2" id="KW-0732">Signal</keyword>
<name>A0A391NWU5_9EUKA</name>
<keyword evidence="1" id="KW-0472">Membrane</keyword>
<accession>A0A391NWU5</accession>
<feature type="signal peptide" evidence="2">
    <location>
        <begin position="1"/>
        <end position="21"/>
    </location>
</feature>
<dbReference type="Proteomes" id="UP000265618">
    <property type="component" value="Unassembled WGS sequence"/>
</dbReference>
<dbReference type="EMBL" id="BDIP01004291">
    <property type="protein sequence ID" value="GCA63628.1"/>
    <property type="molecule type" value="Genomic_DNA"/>
</dbReference>
<keyword evidence="4" id="KW-1185">Reference proteome</keyword>
<proteinExistence type="predicted"/>
<evidence type="ECO:0000313" key="4">
    <source>
        <dbReference type="Proteomes" id="UP000265618"/>
    </source>
</evidence>
<gene>
    <name evidence="3" type="ORF">KIPB_010989</name>
</gene>
<sequence length="349" mass="37670">MRSAGLLLLVASALLVYCSWGVYGATAGIDTVGTAEEEATDLWITEASGAFEVFIDDLEDDHYVYICPPTPEDGVRVVCSPDTIRSGPDSYFMEITTGSGDPSTATYTTEEGVRSQIFSWSGVDATFATDRDSNCVRMQLELRAESEVTTACTLQCSYQAALPSFTASPAVGTVVDFRRDTYYLYTQETGSFEGDESEDSTHLLCPGTESVRLTCTSPALYETLYIMPVGCIDGVPSAEGEPYYEVESFHECDMSFSITWPSTEVDETCIYVRLEPGMACAYAGSDPTPTPDPDPSLPLWVVLVLVLVCVAAVGVGGWCVVRRSRTKAPEETCKGLARGPSSRQTVAVV</sequence>
<feature type="chain" id="PRO_5017210563" evidence="2">
    <location>
        <begin position="22"/>
        <end position="349"/>
    </location>
</feature>
<protein>
    <submittedName>
        <fullName evidence="3">Uncharacterized protein</fullName>
    </submittedName>
</protein>
<keyword evidence="1" id="KW-1133">Transmembrane helix</keyword>
<organism evidence="3 4">
    <name type="scientific">Kipferlia bialata</name>
    <dbReference type="NCBI Taxonomy" id="797122"/>
    <lineage>
        <taxon>Eukaryota</taxon>
        <taxon>Metamonada</taxon>
        <taxon>Carpediemonas-like organisms</taxon>
        <taxon>Kipferlia</taxon>
    </lineage>
</organism>
<keyword evidence="1" id="KW-0812">Transmembrane</keyword>
<comment type="caution">
    <text evidence="3">The sequence shown here is derived from an EMBL/GenBank/DDBJ whole genome shotgun (WGS) entry which is preliminary data.</text>
</comment>
<feature type="transmembrane region" description="Helical" evidence="1">
    <location>
        <begin position="297"/>
        <end position="321"/>
    </location>
</feature>